<dbReference type="GO" id="GO:0046404">
    <property type="term" value="F:ATP-dependent polydeoxyribonucleotide 5'-hydroxyl-kinase activity"/>
    <property type="evidence" value="ECO:0007669"/>
    <property type="project" value="TreeGrafter"/>
</dbReference>
<name>A0A1L0FL08_9ASCO</name>
<protein>
    <recommendedName>
        <fullName evidence="3">DNA 3'-phosphatase</fullName>
    </recommendedName>
</protein>
<dbReference type="GO" id="GO:0006281">
    <property type="term" value="P:DNA repair"/>
    <property type="evidence" value="ECO:0007669"/>
    <property type="project" value="TreeGrafter"/>
</dbReference>
<gene>
    <name evidence="1" type="ORF">HGUI_02454</name>
</gene>
<dbReference type="OrthoDB" id="19045at2759"/>
<evidence type="ECO:0000313" key="2">
    <source>
        <dbReference type="Proteomes" id="UP000183365"/>
    </source>
</evidence>
<dbReference type="GO" id="GO:0046403">
    <property type="term" value="F:polynucleotide 3'-phosphatase activity"/>
    <property type="evidence" value="ECO:0007669"/>
    <property type="project" value="TreeGrafter"/>
</dbReference>
<dbReference type="PANTHER" id="PTHR12083:SF9">
    <property type="entry name" value="BIFUNCTIONAL POLYNUCLEOTIDE PHOSPHATASE_KINASE"/>
    <property type="match status" value="1"/>
</dbReference>
<dbReference type="Pfam" id="PF08645">
    <property type="entry name" value="PNK3P"/>
    <property type="match status" value="1"/>
</dbReference>
<reference evidence="2" key="1">
    <citation type="submission" date="2016-11" db="EMBL/GenBank/DDBJ databases">
        <authorList>
            <person name="Guldener U."/>
        </authorList>
    </citation>
    <scope>NUCLEOTIDE SEQUENCE [LARGE SCALE GENOMIC DNA]</scope>
</reference>
<evidence type="ECO:0008006" key="3">
    <source>
        <dbReference type="Google" id="ProtNLM"/>
    </source>
</evidence>
<dbReference type="EMBL" id="FQNF01000044">
    <property type="protein sequence ID" value="SGZ40254.1"/>
    <property type="molecule type" value="Genomic_DNA"/>
</dbReference>
<accession>A0A1L0FL08</accession>
<sequence>MNYRITLKPQVLKIIPQIITHSKNDKFYAFDMDGTLIQTKGKSRFATNADDWQWFKPRKLLKNQHDNMFSLILSILEKEPQAKVIIFSNQGGIRPMTFGVNASYNSKRTQSIEHEKHMDKKVLTIIDKLLNILKMFYQELGEERVYFYCSLKTPLPKNERERKLYSSYNNNKMISSFDKILKRKDSSKLFDANESKYIHDIQECTVKYKNNKIFITQFDSLDENKLLNILKFDNYRKPNTGMLQEFYTDVGTHSGIEFYVGDAAGRKNDFSDSDKAFAINGNINFHTPEELFSLYPIDQ</sequence>
<dbReference type="PANTHER" id="PTHR12083">
    <property type="entry name" value="BIFUNCTIONAL POLYNUCLEOTIDE PHOSPHATASE/KINASE"/>
    <property type="match status" value="1"/>
</dbReference>
<keyword evidence="2" id="KW-1185">Reference proteome</keyword>
<dbReference type="InterPro" id="IPR036412">
    <property type="entry name" value="HAD-like_sf"/>
</dbReference>
<dbReference type="GO" id="GO:0003690">
    <property type="term" value="F:double-stranded DNA binding"/>
    <property type="evidence" value="ECO:0007669"/>
    <property type="project" value="TreeGrafter"/>
</dbReference>
<dbReference type="SUPFAM" id="SSF56784">
    <property type="entry name" value="HAD-like"/>
    <property type="match status" value="1"/>
</dbReference>
<dbReference type="Proteomes" id="UP000183365">
    <property type="component" value="Unassembled WGS sequence"/>
</dbReference>
<evidence type="ECO:0000313" key="1">
    <source>
        <dbReference type="EMBL" id="SGZ40254.1"/>
    </source>
</evidence>
<dbReference type="InterPro" id="IPR023214">
    <property type="entry name" value="HAD_sf"/>
</dbReference>
<dbReference type="InterPro" id="IPR013954">
    <property type="entry name" value="PNK3P"/>
</dbReference>
<proteinExistence type="predicted"/>
<dbReference type="Gene3D" id="3.40.50.1000">
    <property type="entry name" value="HAD superfamily/HAD-like"/>
    <property type="match status" value="1"/>
</dbReference>
<dbReference type="VEuPathDB" id="FungiDB:HGUI_02454"/>
<organism evidence="1 2">
    <name type="scientific">Hanseniaspora guilliermondii</name>
    <dbReference type="NCBI Taxonomy" id="56406"/>
    <lineage>
        <taxon>Eukaryota</taxon>
        <taxon>Fungi</taxon>
        <taxon>Dikarya</taxon>
        <taxon>Ascomycota</taxon>
        <taxon>Saccharomycotina</taxon>
        <taxon>Saccharomycetes</taxon>
        <taxon>Saccharomycodales</taxon>
        <taxon>Saccharomycodaceae</taxon>
        <taxon>Hanseniaspora</taxon>
    </lineage>
</organism>
<dbReference type="AlphaFoldDB" id="A0A1L0FL08"/>